<name>A0A1H6EXI8_9ACTN</name>
<evidence type="ECO:0000256" key="1">
    <source>
        <dbReference type="SAM" id="SignalP"/>
    </source>
</evidence>
<keyword evidence="3" id="KW-1185">Reference proteome</keyword>
<accession>A0A1H6EXI8</accession>
<dbReference type="Proteomes" id="UP000236732">
    <property type="component" value="Unassembled WGS sequence"/>
</dbReference>
<keyword evidence="1" id="KW-0732">Signal</keyword>
<proteinExistence type="predicted"/>
<reference evidence="2 3" key="1">
    <citation type="submission" date="2016-10" db="EMBL/GenBank/DDBJ databases">
        <authorList>
            <person name="de Groot N.N."/>
        </authorList>
    </citation>
    <scope>NUCLEOTIDE SEQUENCE [LARGE SCALE GENOMIC DNA]</scope>
    <source>
        <strain evidence="2 3">CGMCC 4.7037</strain>
    </source>
</reference>
<protein>
    <recommendedName>
        <fullName evidence="4">Peptidase inhibitor family I36</fullName>
    </recommendedName>
</protein>
<organism evidence="2 3">
    <name type="scientific">Nonomuraea solani</name>
    <dbReference type="NCBI Taxonomy" id="1144553"/>
    <lineage>
        <taxon>Bacteria</taxon>
        <taxon>Bacillati</taxon>
        <taxon>Actinomycetota</taxon>
        <taxon>Actinomycetes</taxon>
        <taxon>Streptosporangiales</taxon>
        <taxon>Streptosporangiaceae</taxon>
        <taxon>Nonomuraea</taxon>
    </lineage>
</organism>
<feature type="chain" id="PRO_5039552631" description="Peptidase inhibitor family I36" evidence="1">
    <location>
        <begin position="28"/>
        <end position="147"/>
    </location>
</feature>
<dbReference type="EMBL" id="FNVT01000020">
    <property type="protein sequence ID" value="SEH01344.1"/>
    <property type="molecule type" value="Genomic_DNA"/>
</dbReference>
<dbReference type="OrthoDB" id="3541237at2"/>
<dbReference type="AlphaFoldDB" id="A0A1H6EXI8"/>
<dbReference type="RefSeq" id="WP_103962446.1">
    <property type="nucleotide sequence ID" value="NZ_FNVT01000020.1"/>
</dbReference>
<evidence type="ECO:0008006" key="4">
    <source>
        <dbReference type="Google" id="ProtNLM"/>
    </source>
</evidence>
<evidence type="ECO:0000313" key="2">
    <source>
        <dbReference type="EMBL" id="SEH01344.1"/>
    </source>
</evidence>
<evidence type="ECO:0000313" key="3">
    <source>
        <dbReference type="Proteomes" id="UP000236732"/>
    </source>
</evidence>
<gene>
    <name evidence="2" type="ORF">SAMN05444920_12048</name>
</gene>
<feature type="signal peptide" evidence="1">
    <location>
        <begin position="1"/>
        <end position="27"/>
    </location>
</feature>
<sequence>MKIARRVLVSLAAALVLSGLLTAPTAAQTTAQTTAQATAMWPSVTPSPEHWYTKSGWSQQQATDWVNQCPGGRFCTWIRNGNTYELFQFYRCQQYALSDWLGTSNYYNHQNVRVELLGSRHEHIRYLASNHQFITNWDPVWYINLCA</sequence>